<dbReference type="Gene3D" id="3.30.70.270">
    <property type="match status" value="1"/>
</dbReference>
<evidence type="ECO:0000313" key="4">
    <source>
        <dbReference type="Proteomes" id="UP001144096"/>
    </source>
</evidence>
<feature type="domain" description="GGDEF" evidence="2">
    <location>
        <begin position="260"/>
        <end position="399"/>
    </location>
</feature>
<dbReference type="FunFam" id="3.30.70.270:FF:000001">
    <property type="entry name" value="Diguanylate cyclase domain protein"/>
    <property type="match status" value="1"/>
</dbReference>
<dbReference type="GO" id="GO:0043709">
    <property type="term" value="P:cell adhesion involved in single-species biofilm formation"/>
    <property type="evidence" value="ECO:0007669"/>
    <property type="project" value="TreeGrafter"/>
</dbReference>
<dbReference type="SUPFAM" id="SSF55073">
    <property type="entry name" value="Nucleotide cyclase"/>
    <property type="match status" value="1"/>
</dbReference>
<feature type="transmembrane region" description="Helical" evidence="1">
    <location>
        <begin position="64"/>
        <end position="94"/>
    </location>
</feature>
<keyword evidence="1" id="KW-0472">Membrane</keyword>
<proteinExistence type="predicted"/>
<protein>
    <submittedName>
        <fullName evidence="3">Diguanylate cyclase</fullName>
        <ecNumber evidence="3">2.7.7.65</ecNumber>
    </submittedName>
</protein>
<keyword evidence="1" id="KW-1133">Transmembrane helix</keyword>
<organism evidence="3 4">
    <name type="scientific">Amycolatopsis iheyensis</name>
    <dbReference type="NCBI Taxonomy" id="2945988"/>
    <lineage>
        <taxon>Bacteria</taxon>
        <taxon>Bacillati</taxon>
        <taxon>Actinomycetota</taxon>
        <taxon>Actinomycetes</taxon>
        <taxon>Pseudonocardiales</taxon>
        <taxon>Pseudonocardiaceae</taxon>
        <taxon>Amycolatopsis</taxon>
    </lineage>
</organism>
<dbReference type="InterPro" id="IPR029787">
    <property type="entry name" value="Nucleotide_cyclase"/>
</dbReference>
<dbReference type="EC" id="2.7.7.65" evidence="3"/>
<dbReference type="AlphaFoldDB" id="A0A9X2NPI3"/>
<reference evidence="3" key="1">
    <citation type="submission" date="2022-06" db="EMBL/GenBank/DDBJ databases">
        <title>Amycolatopsis iheyaensis sp. nov., a new species of the genus Amycolatopsis isolated from soil in Iheya island, Japan.</title>
        <authorList>
            <person name="Ngamcharungchit C."/>
            <person name="Kanto H."/>
            <person name="Take A."/>
            <person name="Intra B."/>
            <person name="Matsumoto A."/>
            <person name="Panbangred W."/>
            <person name="Inahashi Y."/>
        </authorList>
    </citation>
    <scope>NUCLEOTIDE SEQUENCE</scope>
    <source>
        <strain evidence="3">OK19-0408</strain>
    </source>
</reference>
<sequence>MIVVFGALAVTAATAFTVPVRLADLVRAAVLAAAAAAHIELTRHAERQREYLRIEGAPYVDLKSVWSFAGLIVLPPALASLMVIWTYAVAWWRIWPSGRPVPLYRWVFSAATVLIATQAAVAVLAAGMHAYPGPPAGVPVPGLLDGVVLVAAGLLRWFINTALVYVALALSTPDITVKRLFSNAGEYVLEAGALSLGVLAAFLVATAPILLAAVVVVLVALHRGLLVWQFQQQSRLDAKTALASPRWWTHATEKVLGTARPFAVLLLDVDRFKAINDTHGHPVGDQVLRAVADAIRGEIRHEDVAGRWGGEEFVITLPDVADDRTLLAIADRIRHRIAGLDLTGLGGLADGVAQVTVSIGAVRYPAPGLESVDDLIRAADAALYRAKAAGRDQVCLAEPGPAAP</sequence>
<dbReference type="GO" id="GO:0052621">
    <property type="term" value="F:diguanylate cyclase activity"/>
    <property type="evidence" value="ECO:0007669"/>
    <property type="project" value="UniProtKB-EC"/>
</dbReference>
<evidence type="ECO:0000259" key="2">
    <source>
        <dbReference type="PROSITE" id="PS50887"/>
    </source>
</evidence>
<dbReference type="InterPro" id="IPR050469">
    <property type="entry name" value="Diguanylate_Cyclase"/>
</dbReference>
<dbReference type="InterPro" id="IPR000160">
    <property type="entry name" value="GGDEF_dom"/>
</dbReference>
<gene>
    <name evidence="3" type="ORF">M8542_47875</name>
</gene>
<dbReference type="Pfam" id="PF00990">
    <property type="entry name" value="GGDEF"/>
    <property type="match status" value="1"/>
</dbReference>
<evidence type="ECO:0000256" key="1">
    <source>
        <dbReference type="SAM" id="Phobius"/>
    </source>
</evidence>
<name>A0A9X2NPI3_9PSEU</name>
<keyword evidence="3" id="KW-0808">Transferase</keyword>
<feature type="transmembrane region" description="Helical" evidence="1">
    <location>
        <begin position="191"/>
        <end position="221"/>
    </location>
</feature>
<keyword evidence="3" id="KW-0548">Nucleotidyltransferase</keyword>
<feature type="transmembrane region" description="Helical" evidence="1">
    <location>
        <begin position="143"/>
        <end position="171"/>
    </location>
</feature>
<dbReference type="CDD" id="cd01949">
    <property type="entry name" value="GGDEF"/>
    <property type="match status" value="1"/>
</dbReference>
<keyword evidence="4" id="KW-1185">Reference proteome</keyword>
<dbReference type="PROSITE" id="PS50887">
    <property type="entry name" value="GGDEF"/>
    <property type="match status" value="1"/>
</dbReference>
<dbReference type="EMBL" id="JAMXQV010000048">
    <property type="protein sequence ID" value="MCR6490547.1"/>
    <property type="molecule type" value="Genomic_DNA"/>
</dbReference>
<dbReference type="InterPro" id="IPR043128">
    <property type="entry name" value="Rev_trsase/Diguanyl_cyclase"/>
</dbReference>
<comment type="caution">
    <text evidence="3">The sequence shown here is derived from an EMBL/GenBank/DDBJ whole genome shotgun (WGS) entry which is preliminary data.</text>
</comment>
<dbReference type="Proteomes" id="UP001144096">
    <property type="component" value="Unassembled WGS sequence"/>
</dbReference>
<dbReference type="RefSeq" id="WP_257927114.1">
    <property type="nucleotide sequence ID" value="NZ_JAMXQV010000048.1"/>
</dbReference>
<dbReference type="PANTHER" id="PTHR45138:SF9">
    <property type="entry name" value="DIGUANYLATE CYCLASE DGCM-RELATED"/>
    <property type="match status" value="1"/>
</dbReference>
<accession>A0A9X2NPI3</accession>
<dbReference type="GO" id="GO:0005886">
    <property type="term" value="C:plasma membrane"/>
    <property type="evidence" value="ECO:0007669"/>
    <property type="project" value="TreeGrafter"/>
</dbReference>
<evidence type="ECO:0000313" key="3">
    <source>
        <dbReference type="EMBL" id="MCR6490547.1"/>
    </source>
</evidence>
<keyword evidence="1" id="KW-0812">Transmembrane</keyword>
<dbReference type="GO" id="GO:1902201">
    <property type="term" value="P:negative regulation of bacterial-type flagellum-dependent cell motility"/>
    <property type="evidence" value="ECO:0007669"/>
    <property type="project" value="TreeGrafter"/>
</dbReference>
<dbReference type="NCBIfam" id="TIGR00254">
    <property type="entry name" value="GGDEF"/>
    <property type="match status" value="1"/>
</dbReference>
<dbReference type="SMART" id="SM00267">
    <property type="entry name" value="GGDEF"/>
    <property type="match status" value="1"/>
</dbReference>
<feature type="transmembrane region" description="Helical" evidence="1">
    <location>
        <begin position="106"/>
        <end position="131"/>
    </location>
</feature>
<dbReference type="PANTHER" id="PTHR45138">
    <property type="entry name" value="REGULATORY COMPONENTS OF SENSORY TRANSDUCTION SYSTEM"/>
    <property type="match status" value="1"/>
</dbReference>